<dbReference type="GeneID" id="112457931"/>
<dbReference type="RefSeq" id="XP_024877031.1">
    <property type="nucleotide sequence ID" value="XM_025021263.1"/>
</dbReference>
<name>A0A6J1Q6I6_9HYME</name>
<accession>A0A6J1Q6I6</accession>
<dbReference type="GO" id="GO:0015074">
    <property type="term" value="P:DNA integration"/>
    <property type="evidence" value="ECO:0007669"/>
    <property type="project" value="InterPro"/>
</dbReference>
<dbReference type="Proteomes" id="UP000504618">
    <property type="component" value="Unplaced"/>
</dbReference>
<keyword evidence="3" id="KW-1185">Reference proteome</keyword>
<dbReference type="Gene3D" id="3.30.420.10">
    <property type="entry name" value="Ribonuclease H-like superfamily/Ribonuclease H"/>
    <property type="match status" value="1"/>
</dbReference>
<evidence type="ECO:0000256" key="1">
    <source>
        <dbReference type="SAM" id="MobiDB-lite"/>
    </source>
</evidence>
<feature type="region of interest" description="Disordered" evidence="1">
    <location>
        <begin position="157"/>
        <end position="179"/>
    </location>
</feature>
<feature type="domain" description="Integrase catalytic" evidence="2">
    <location>
        <begin position="1"/>
        <end position="127"/>
    </location>
</feature>
<evidence type="ECO:0000313" key="4">
    <source>
        <dbReference type="RefSeq" id="XP_024877031.1"/>
    </source>
</evidence>
<dbReference type="InterPro" id="IPR012337">
    <property type="entry name" value="RNaseH-like_sf"/>
</dbReference>
<dbReference type="PROSITE" id="PS50994">
    <property type="entry name" value="INTEGRASE"/>
    <property type="match status" value="1"/>
</dbReference>
<protein>
    <submittedName>
        <fullName evidence="4">KRAB-A domain-containing protein 2-like</fullName>
    </submittedName>
</protein>
<evidence type="ECO:0000313" key="3">
    <source>
        <dbReference type="Proteomes" id="UP000504618"/>
    </source>
</evidence>
<gene>
    <name evidence="4" type="primary">LOC112457931</name>
</gene>
<dbReference type="SUPFAM" id="SSF53098">
    <property type="entry name" value="Ribonuclease H-like"/>
    <property type="match status" value="1"/>
</dbReference>
<sequence>MPLSDKNNVCYYVTDDELFDVIDSVHRECGHGVLQSDNGREFANRIIEELKTMWPELSIVHGKPRHSQNQGSVERANQNVQKILFAWLEDNKTNRWSEGLKFCQLQKNCAYHTGIRQTPFEVMFGRKAHVGIQTLPDSIKKILQTEEELESTYINLSTEENENTSVVPKQDDSNPITNP</sequence>
<feature type="non-terminal residue" evidence="4">
    <location>
        <position position="179"/>
    </location>
</feature>
<proteinExistence type="predicted"/>
<evidence type="ECO:0000259" key="2">
    <source>
        <dbReference type="PROSITE" id="PS50994"/>
    </source>
</evidence>
<organism evidence="3 4">
    <name type="scientific">Temnothorax curvispinosus</name>
    <dbReference type="NCBI Taxonomy" id="300111"/>
    <lineage>
        <taxon>Eukaryota</taxon>
        <taxon>Metazoa</taxon>
        <taxon>Ecdysozoa</taxon>
        <taxon>Arthropoda</taxon>
        <taxon>Hexapoda</taxon>
        <taxon>Insecta</taxon>
        <taxon>Pterygota</taxon>
        <taxon>Neoptera</taxon>
        <taxon>Endopterygota</taxon>
        <taxon>Hymenoptera</taxon>
        <taxon>Apocrita</taxon>
        <taxon>Aculeata</taxon>
        <taxon>Formicoidea</taxon>
        <taxon>Formicidae</taxon>
        <taxon>Myrmicinae</taxon>
        <taxon>Temnothorax</taxon>
    </lineage>
</organism>
<dbReference type="InterPro" id="IPR001584">
    <property type="entry name" value="Integrase_cat-core"/>
</dbReference>
<dbReference type="OrthoDB" id="441971at2759"/>
<dbReference type="InterPro" id="IPR036397">
    <property type="entry name" value="RNaseH_sf"/>
</dbReference>
<reference evidence="4" key="1">
    <citation type="submission" date="2025-08" db="UniProtKB">
        <authorList>
            <consortium name="RefSeq"/>
        </authorList>
    </citation>
    <scope>IDENTIFICATION</scope>
    <source>
        <tissue evidence="4">Whole body</tissue>
    </source>
</reference>
<dbReference type="AlphaFoldDB" id="A0A6J1Q6I6"/>
<dbReference type="GO" id="GO:0003676">
    <property type="term" value="F:nucleic acid binding"/>
    <property type="evidence" value="ECO:0007669"/>
    <property type="project" value="InterPro"/>
</dbReference>